<feature type="region of interest" description="Disordered" evidence="4">
    <location>
        <begin position="1"/>
        <end position="28"/>
    </location>
</feature>
<dbReference type="SUPFAM" id="SSF56091">
    <property type="entry name" value="DNA ligase/mRNA capping enzyme, catalytic domain"/>
    <property type="match status" value="1"/>
</dbReference>
<dbReference type="GO" id="GO:0003677">
    <property type="term" value="F:DNA binding"/>
    <property type="evidence" value="ECO:0007669"/>
    <property type="project" value="InterPro"/>
</dbReference>
<keyword evidence="2" id="KW-0547">Nucleotide-binding</keyword>
<evidence type="ECO:0000313" key="6">
    <source>
        <dbReference type="EMBL" id="KAK0547829.1"/>
    </source>
</evidence>
<dbReference type="GO" id="GO:0032807">
    <property type="term" value="C:DNA ligase IV complex"/>
    <property type="evidence" value="ECO:0007669"/>
    <property type="project" value="TreeGrafter"/>
</dbReference>
<dbReference type="Gene3D" id="3.30.470.30">
    <property type="entry name" value="DNA ligase/mRNA capping enzyme"/>
    <property type="match status" value="1"/>
</dbReference>
<dbReference type="GO" id="GO:0005524">
    <property type="term" value="F:ATP binding"/>
    <property type="evidence" value="ECO:0007669"/>
    <property type="project" value="UniProtKB-KW"/>
</dbReference>
<keyword evidence="3" id="KW-0067">ATP-binding</keyword>
<dbReference type="InterPro" id="IPR012340">
    <property type="entry name" value="NA-bd_OB-fold"/>
</dbReference>
<dbReference type="PANTHER" id="PTHR45997">
    <property type="entry name" value="DNA LIGASE 4"/>
    <property type="match status" value="1"/>
</dbReference>
<dbReference type="PROSITE" id="PS50160">
    <property type="entry name" value="DNA_LIGASE_A3"/>
    <property type="match status" value="1"/>
</dbReference>
<dbReference type="Proteomes" id="UP001176517">
    <property type="component" value="Unassembled WGS sequence"/>
</dbReference>
<organism evidence="6 7">
    <name type="scientific">Tilletia horrida</name>
    <dbReference type="NCBI Taxonomy" id="155126"/>
    <lineage>
        <taxon>Eukaryota</taxon>
        <taxon>Fungi</taxon>
        <taxon>Dikarya</taxon>
        <taxon>Basidiomycota</taxon>
        <taxon>Ustilaginomycotina</taxon>
        <taxon>Exobasidiomycetes</taxon>
        <taxon>Tilletiales</taxon>
        <taxon>Tilletiaceae</taxon>
        <taxon>Tilletia</taxon>
    </lineage>
</organism>
<dbReference type="GO" id="GO:0006297">
    <property type="term" value="P:nucleotide-excision repair, DNA gap filling"/>
    <property type="evidence" value="ECO:0007669"/>
    <property type="project" value="TreeGrafter"/>
</dbReference>
<dbReference type="EMBL" id="JAPDMZ010000151">
    <property type="protein sequence ID" value="KAK0547829.1"/>
    <property type="molecule type" value="Genomic_DNA"/>
</dbReference>
<reference evidence="6" key="1">
    <citation type="journal article" date="2023" name="PhytoFront">
        <title>Draft Genome Resources of Seven Strains of Tilletia horrida, Causal Agent of Kernel Smut of Rice.</title>
        <authorList>
            <person name="Khanal S."/>
            <person name="Antony Babu S."/>
            <person name="Zhou X.G."/>
        </authorList>
    </citation>
    <scope>NUCLEOTIDE SEQUENCE</scope>
    <source>
        <strain evidence="6">TX6</strain>
    </source>
</reference>
<dbReference type="InterPro" id="IPR029710">
    <property type="entry name" value="LIG4"/>
</dbReference>
<accession>A0AAN6JQW5</accession>
<evidence type="ECO:0000256" key="3">
    <source>
        <dbReference type="ARBA" id="ARBA00022840"/>
    </source>
</evidence>
<dbReference type="GO" id="GO:0006310">
    <property type="term" value="P:DNA recombination"/>
    <property type="evidence" value="ECO:0007669"/>
    <property type="project" value="InterPro"/>
</dbReference>
<keyword evidence="7" id="KW-1185">Reference proteome</keyword>
<dbReference type="InterPro" id="IPR036599">
    <property type="entry name" value="DNA_ligase_N_sf"/>
</dbReference>
<proteinExistence type="predicted"/>
<feature type="compositionally biased region" description="Polar residues" evidence="4">
    <location>
        <begin position="1087"/>
        <end position="1097"/>
    </location>
</feature>
<feature type="region of interest" description="Disordered" evidence="4">
    <location>
        <begin position="247"/>
        <end position="277"/>
    </location>
</feature>
<evidence type="ECO:0000259" key="5">
    <source>
        <dbReference type="PROSITE" id="PS50160"/>
    </source>
</evidence>
<evidence type="ECO:0000256" key="2">
    <source>
        <dbReference type="ARBA" id="ARBA00022741"/>
    </source>
</evidence>
<feature type="region of interest" description="Disordered" evidence="4">
    <location>
        <begin position="1153"/>
        <end position="1176"/>
    </location>
</feature>
<name>A0AAN6JQW5_9BASI</name>
<gene>
    <name evidence="6" type="ORF">OC846_004711</name>
</gene>
<dbReference type="Gene3D" id="2.40.50.140">
    <property type="entry name" value="Nucleic acid-binding proteins"/>
    <property type="match status" value="1"/>
</dbReference>
<evidence type="ECO:0000313" key="7">
    <source>
        <dbReference type="Proteomes" id="UP001176517"/>
    </source>
</evidence>
<dbReference type="GO" id="GO:0006303">
    <property type="term" value="P:double-strand break repair via nonhomologous end joining"/>
    <property type="evidence" value="ECO:0007669"/>
    <property type="project" value="TreeGrafter"/>
</dbReference>
<feature type="region of interest" description="Disordered" evidence="4">
    <location>
        <begin position="1049"/>
        <end position="1104"/>
    </location>
</feature>
<dbReference type="PANTHER" id="PTHR45997:SF2">
    <property type="entry name" value="ATP DEPENDENT DNA LIGASE DOMAIN PROTEIN (AFU_ORTHOLOGUE AFUA_5G02430)"/>
    <property type="match status" value="1"/>
</dbReference>
<feature type="domain" description="ATP-dependent DNA ligase family profile" evidence="5">
    <location>
        <begin position="685"/>
        <end position="879"/>
    </location>
</feature>
<evidence type="ECO:0000256" key="4">
    <source>
        <dbReference type="SAM" id="MobiDB-lite"/>
    </source>
</evidence>
<evidence type="ECO:0000256" key="1">
    <source>
        <dbReference type="ARBA" id="ARBA00022598"/>
    </source>
</evidence>
<dbReference type="InterPro" id="IPR012310">
    <property type="entry name" value="DNA_ligase_ATP-dep_cent"/>
</dbReference>
<dbReference type="Gene3D" id="1.10.3260.10">
    <property type="entry name" value="DNA ligase, ATP-dependent, N-terminal domain"/>
    <property type="match status" value="1"/>
</dbReference>
<comment type="caution">
    <text evidence="6">The sequence shown here is derived from an EMBL/GenBank/DDBJ whole genome shotgun (WGS) entry which is preliminary data.</text>
</comment>
<keyword evidence="1" id="KW-0436">Ligase</keyword>
<sequence>MPPIAGPSKDRDTAILTPHSDSKREESGQAVPFEYFSELLQDIAVINQAQWPFHDSTSKRDVKYRRALRLQGNQGHSGSKERQGFRKKAVLETCAQWIKRLPAGAGPGPQACAPGTTEIFFRLLFPEEDARRKYGVKETTMIHHLTRLLGVHRDDPAAHTLSAWASPPSSQKTTSGSGCLAIEFARQLRNLGEQDHKQPTALPKNALSPADQARRIWGPLTLQHVDILLDELASSCSFTDDSIRSCWTHPSERQPNSDGKRKAQDEGPTAGPARRKQRIALIQTERTLNPKYMRTISDTTGSSPMREGSVSCAAMTNFCLIEQRPDPKSKGLARTPSEIIDFLCGPAIWLQSRAFMVQIILKDLSPVLYPLPLKQTGIEQVEAAATLLSDHNTNSIAKVDLGVVMALWHPAMPALWKVRCGDSFASVGAEIERLGWPSAAVRHPLLADSGTIEAIALAKPRPFQFVQLPKSLKATSCVLAAHTFGHAGRLWAERKYDGERYQVHVSFDNHVPDIKIFSKSKRDSSHDRRDTHAIVLAALGHDPSLSKYLYHTQLDSQTRSSPASPVKHNVILDAEMVAFDGHGECAEFHKIAKVKDRPAPTYPGILSERRDAKVEVVDKPTSMEDRFQWKRQTDMLKMKRKEENHRLARLKAGELISSSSDSENEITHWYERSSLPTVSQASNLTETGTYHLGLVFFDVLHLDNESLLHKSYEQRRSILESIITPIPSFALLAERTLVDFGPHEFAMRRNEEMLRQFDKSPKLSQVQAFLEKDPYWKQGMASLITAFARSHARREEGLMLKAADGPYVGGIARPDLSTLVTHFRDSTEDQIPTCVRLDDEGSIMRGSWVKMKADYIPGLGDSLDLAIIGASWEAGRGRELRVGTDGYTTFYLAAVLPGYGGKRRLRCWSTASYGLTRQDLASITERIESGELGNIPFCYKQMKELPYILELAAGFQPTILFKEPLIAEVVGGGFSKPAGDEFYMLRWPRINKIYRHTDRTWKDAVDFNAMQDMAIQAVRKLENEGQIEEAFEARARRIVECQKLSGLDLRPTSVSPSGQGKRKASTAESANVAVPPSKRRRGRDPQPSAQDADSPTRQIPEGRPLRTISTNAVSHATVSNGHLPPSSCATLKDALKQEEERPVRIVALDVSNTSAADDDERNNAVSASHHTAIIKS</sequence>
<dbReference type="GO" id="GO:0003910">
    <property type="term" value="F:DNA ligase (ATP) activity"/>
    <property type="evidence" value="ECO:0007669"/>
    <property type="project" value="InterPro"/>
</dbReference>
<dbReference type="AlphaFoldDB" id="A0AAN6JQW5"/>
<dbReference type="Pfam" id="PF01068">
    <property type="entry name" value="DNA_ligase_A_M"/>
    <property type="match status" value="2"/>
</dbReference>
<protein>
    <recommendedName>
        <fullName evidence="5">ATP-dependent DNA ligase family profile domain-containing protein</fullName>
    </recommendedName>
</protein>